<gene>
    <name evidence="2" type="ORF">H6P81_006117</name>
</gene>
<reference evidence="2 3" key="1">
    <citation type="submission" date="2021-07" db="EMBL/GenBank/DDBJ databases">
        <title>The Aristolochia fimbriata genome: insights into angiosperm evolution, floral development and chemical biosynthesis.</title>
        <authorList>
            <person name="Jiao Y."/>
        </authorList>
    </citation>
    <scope>NUCLEOTIDE SEQUENCE [LARGE SCALE GENOMIC DNA]</scope>
    <source>
        <strain evidence="2">IBCAS-2021</strain>
        <tissue evidence="2">Leaf</tissue>
    </source>
</reference>
<name>A0AAV7F104_ARIFI</name>
<sequence length="120" mass="13682">MASDKRTAGAPRARNVKYWEARCSIGESYLTSFMQLISYVANYIPFREAEKGKNNKSSFTSLTDFTPMMFRKGFPFREAELVFAIYFIVYDYERPLQGSSSSYATVPPPFGKEREAGALK</sequence>
<accession>A0AAV7F104</accession>
<dbReference type="Proteomes" id="UP000825729">
    <property type="component" value="Unassembled WGS sequence"/>
</dbReference>
<feature type="region of interest" description="Disordered" evidence="1">
    <location>
        <begin position="98"/>
        <end position="120"/>
    </location>
</feature>
<dbReference type="AlphaFoldDB" id="A0AAV7F104"/>
<dbReference type="EMBL" id="JAINDJ010000003">
    <property type="protein sequence ID" value="KAG9453213.1"/>
    <property type="molecule type" value="Genomic_DNA"/>
</dbReference>
<proteinExistence type="predicted"/>
<comment type="caution">
    <text evidence="2">The sequence shown here is derived from an EMBL/GenBank/DDBJ whole genome shotgun (WGS) entry which is preliminary data.</text>
</comment>
<protein>
    <submittedName>
        <fullName evidence="2">Uncharacterized protein</fullName>
    </submittedName>
</protein>
<keyword evidence="3" id="KW-1185">Reference proteome</keyword>
<evidence type="ECO:0000313" key="3">
    <source>
        <dbReference type="Proteomes" id="UP000825729"/>
    </source>
</evidence>
<feature type="compositionally biased region" description="Basic and acidic residues" evidence="1">
    <location>
        <begin position="111"/>
        <end position="120"/>
    </location>
</feature>
<evidence type="ECO:0000256" key="1">
    <source>
        <dbReference type="SAM" id="MobiDB-lite"/>
    </source>
</evidence>
<evidence type="ECO:0000313" key="2">
    <source>
        <dbReference type="EMBL" id="KAG9453213.1"/>
    </source>
</evidence>
<organism evidence="2 3">
    <name type="scientific">Aristolochia fimbriata</name>
    <name type="common">White veined hardy Dutchman's pipe vine</name>
    <dbReference type="NCBI Taxonomy" id="158543"/>
    <lineage>
        <taxon>Eukaryota</taxon>
        <taxon>Viridiplantae</taxon>
        <taxon>Streptophyta</taxon>
        <taxon>Embryophyta</taxon>
        <taxon>Tracheophyta</taxon>
        <taxon>Spermatophyta</taxon>
        <taxon>Magnoliopsida</taxon>
        <taxon>Magnoliidae</taxon>
        <taxon>Piperales</taxon>
        <taxon>Aristolochiaceae</taxon>
        <taxon>Aristolochia</taxon>
    </lineage>
</organism>